<keyword evidence="1" id="KW-0472">Membrane</keyword>
<evidence type="ECO:0008006" key="5">
    <source>
        <dbReference type="Google" id="ProtNLM"/>
    </source>
</evidence>
<proteinExistence type="predicted"/>
<comment type="caution">
    <text evidence="3">The sequence shown here is derived from an EMBL/GenBank/DDBJ whole genome shotgun (WGS) entry which is preliminary data.</text>
</comment>
<feature type="chain" id="PRO_5017326848" description="PEP-CTERM sorting domain-containing protein" evidence="2">
    <location>
        <begin position="20"/>
        <end position="182"/>
    </location>
</feature>
<evidence type="ECO:0000256" key="2">
    <source>
        <dbReference type="SAM" id="SignalP"/>
    </source>
</evidence>
<sequence>MKKIVLAAVLFFLCAPVYSSVTTADGLITLDYYEDTQSGIENRWILDFSVNDIGQGIDSIKFELTFYNEEVDFSNIYNVQNTQYYSIGYYADIPNGIFPRIASDEQKSWVPVNTDFAFYTTNQFFGDPLIADFQVVLVHYDNFGNRNDDHFVLQGPIGPAVPEPMGMLLFAFGAFLIKILMK</sequence>
<dbReference type="EMBL" id="QZJZ01000004">
    <property type="protein sequence ID" value="RJP62146.1"/>
    <property type="molecule type" value="Genomic_DNA"/>
</dbReference>
<dbReference type="AlphaFoldDB" id="A0A3A4RGH7"/>
<dbReference type="Proteomes" id="UP000266426">
    <property type="component" value="Unassembled WGS sequence"/>
</dbReference>
<reference evidence="3 4" key="1">
    <citation type="journal article" date="2017" name="ISME J.">
        <title>Energy and carbon metabolisms in a deep terrestrial subsurface fluid microbial community.</title>
        <authorList>
            <person name="Momper L."/>
            <person name="Jungbluth S.P."/>
            <person name="Lee M.D."/>
            <person name="Amend J.P."/>
        </authorList>
    </citation>
    <scope>NUCLEOTIDE SEQUENCE [LARGE SCALE GENOMIC DNA]</scope>
    <source>
        <strain evidence="3">SURF_26</strain>
    </source>
</reference>
<name>A0A3A4RGH7_9BACT</name>
<keyword evidence="2" id="KW-0732">Signal</keyword>
<evidence type="ECO:0000313" key="4">
    <source>
        <dbReference type="Proteomes" id="UP000266426"/>
    </source>
</evidence>
<gene>
    <name evidence="3" type="ORF">C4541_00200</name>
</gene>
<evidence type="ECO:0000313" key="3">
    <source>
        <dbReference type="EMBL" id="RJP62146.1"/>
    </source>
</evidence>
<organism evidence="3 4">
    <name type="scientific">Candidatus Auribacter fodinae</name>
    <dbReference type="NCBI Taxonomy" id="2093366"/>
    <lineage>
        <taxon>Bacteria</taxon>
        <taxon>Pseudomonadati</taxon>
        <taxon>Candidatus Auribacterota</taxon>
        <taxon>Candidatus Auribacteria</taxon>
        <taxon>Candidatus Auribacterales</taxon>
        <taxon>Candidatus Auribacteraceae</taxon>
        <taxon>Candidatus Auribacter</taxon>
    </lineage>
</organism>
<keyword evidence="1" id="KW-0812">Transmembrane</keyword>
<keyword evidence="1" id="KW-1133">Transmembrane helix</keyword>
<feature type="signal peptide" evidence="2">
    <location>
        <begin position="1"/>
        <end position="19"/>
    </location>
</feature>
<evidence type="ECO:0000256" key="1">
    <source>
        <dbReference type="SAM" id="Phobius"/>
    </source>
</evidence>
<accession>A0A3A4RGH7</accession>
<feature type="transmembrane region" description="Helical" evidence="1">
    <location>
        <begin position="164"/>
        <end position="181"/>
    </location>
</feature>
<protein>
    <recommendedName>
        <fullName evidence="5">PEP-CTERM sorting domain-containing protein</fullName>
    </recommendedName>
</protein>